<dbReference type="GO" id="GO:0004497">
    <property type="term" value="F:monooxygenase activity"/>
    <property type="evidence" value="ECO:0007669"/>
    <property type="project" value="UniProtKB-KW"/>
</dbReference>
<dbReference type="AlphaFoldDB" id="A0A109N2I6"/>
<keyword evidence="2" id="KW-0560">Oxidoreductase</keyword>
<dbReference type="InterPro" id="IPR036188">
    <property type="entry name" value="FAD/NAD-bd_sf"/>
</dbReference>
<dbReference type="EMBL" id="LNNH01000004">
    <property type="protein sequence ID" value="KWW22329.1"/>
    <property type="molecule type" value="Genomic_DNA"/>
</dbReference>
<evidence type="ECO:0000313" key="2">
    <source>
        <dbReference type="EMBL" id="KWW22329.1"/>
    </source>
</evidence>
<feature type="domain" description="Styrene monooxygenase StyA putative substrate binding" evidence="1">
    <location>
        <begin position="140"/>
        <end position="246"/>
    </location>
</feature>
<dbReference type="Gene3D" id="3.30.9.40">
    <property type="match status" value="1"/>
</dbReference>
<keyword evidence="3" id="KW-1185">Reference proteome</keyword>
<proteinExistence type="predicted"/>
<protein>
    <submittedName>
        <fullName evidence="2">Styrene monooxygenase</fullName>
    </submittedName>
</protein>
<reference evidence="2 3" key="1">
    <citation type="submission" date="2015-11" db="EMBL/GenBank/DDBJ databases">
        <title>Genome Sequence of Bacillus simplex strain VanAntwerpen2.</title>
        <authorList>
            <person name="Couger M.B."/>
        </authorList>
    </citation>
    <scope>NUCLEOTIDE SEQUENCE [LARGE SCALE GENOMIC DNA]</scope>
    <source>
        <strain evidence="2 3">VanAntwerpen02</strain>
    </source>
</reference>
<comment type="caution">
    <text evidence="2">The sequence shown here is derived from an EMBL/GenBank/DDBJ whole genome shotgun (WGS) entry which is preliminary data.</text>
</comment>
<dbReference type="Pfam" id="PF13450">
    <property type="entry name" value="NAD_binding_8"/>
    <property type="match status" value="1"/>
</dbReference>
<gene>
    <name evidence="2" type="ORF">AS888_12375</name>
</gene>
<sequence length="392" mass="43837">MKKSICIIGSGIAGLHLAYALKDEFDITVIERRTPEEIKEGRIMSTQVHFGSTRIREGRFNMPNWGEQSEIESIHITIGNQKLFAGMLQKPALSIDQRLHYARSMKDLAKKGVSFRLEKVDKENVEALVEGFDLIIDCTGKNGALFPFPIESELSPFLAPQRKCIVGYFTGIKANDPPGIGVTVLPGVGEMFEIPAITEQGPVTILFIMAIPNTELDVCKGVKNASEFTHAMSGAVQQFFPDVYERLDPEKFKLCDRNGFLLTAVTPVIRKPYLMVHDKLVVGCGDSVFLNDPITGQGCNLSSFCAEQLYEALIEWKHSKWDGELGESYWKRTKPFVKEVTAWTNAMTEPLPEHVVQLLLQGSQDQVKANEVAQWFADPTKAFEAFFSRLNV</sequence>
<dbReference type="Gene3D" id="3.50.50.60">
    <property type="entry name" value="FAD/NAD(P)-binding domain"/>
    <property type="match status" value="2"/>
</dbReference>
<name>A0A109N2I6_9BACI</name>
<dbReference type="Pfam" id="PF17885">
    <property type="entry name" value="Smoa_sbd"/>
    <property type="match status" value="1"/>
</dbReference>
<evidence type="ECO:0000259" key="1">
    <source>
        <dbReference type="Pfam" id="PF17885"/>
    </source>
</evidence>
<keyword evidence="2" id="KW-0503">Monooxygenase</keyword>
<organism evidence="2 3">
    <name type="scientific">Peribacillus simplex</name>
    <dbReference type="NCBI Taxonomy" id="1478"/>
    <lineage>
        <taxon>Bacteria</taxon>
        <taxon>Bacillati</taxon>
        <taxon>Bacillota</taxon>
        <taxon>Bacilli</taxon>
        <taxon>Bacillales</taxon>
        <taxon>Bacillaceae</taxon>
        <taxon>Peribacillus</taxon>
    </lineage>
</organism>
<accession>A0A109N2I6</accession>
<dbReference type="Proteomes" id="UP000064189">
    <property type="component" value="Unassembled WGS sequence"/>
</dbReference>
<evidence type="ECO:0000313" key="3">
    <source>
        <dbReference type="Proteomes" id="UP000064189"/>
    </source>
</evidence>
<dbReference type="InterPro" id="IPR041654">
    <property type="entry name" value="StyA_sbd"/>
</dbReference>
<dbReference type="SUPFAM" id="SSF51905">
    <property type="entry name" value="FAD/NAD(P)-binding domain"/>
    <property type="match status" value="1"/>
</dbReference>